<dbReference type="GO" id="GO:0005524">
    <property type="term" value="F:ATP binding"/>
    <property type="evidence" value="ECO:0007669"/>
    <property type="project" value="InterPro"/>
</dbReference>
<keyword evidence="4" id="KW-0347">Helicase</keyword>
<dbReference type="Gene3D" id="3.40.50.300">
    <property type="entry name" value="P-loop containing nucleotide triphosphate hydrolases"/>
    <property type="match status" value="2"/>
</dbReference>
<dbReference type="PROSITE" id="PS50206">
    <property type="entry name" value="RHODANESE_3"/>
    <property type="match status" value="1"/>
</dbReference>
<proteinExistence type="predicted"/>
<dbReference type="Pfam" id="PF04851">
    <property type="entry name" value="ResIII"/>
    <property type="match status" value="2"/>
</dbReference>
<dbReference type="InterPro" id="IPR006935">
    <property type="entry name" value="Helicase/UvrB_N"/>
</dbReference>
<accession>A0A4Q7CPA1</accession>
<evidence type="ECO:0000259" key="3">
    <source>
        <dbReference type="PROSITE" id="PS51194"/>
    </source>
</evidence>
<dbReference type="InterPro" id="IPR014001">
    <property type="entry name" value="Helicase_ATP-bd"/>
</dbReference>
<evidence type="ECO:0000259" key="2">
    <source>
        <dbReference type="PROSITE" id="PS51192"/>
    </source>
</evidence>
<evidence type="ECO:0000313" key="5">
    <source>
        <dbReference type="Proteomes" id="UP000293854"/>
    </source>
</evidence>
<dbReference type="PANTHER" id="PTHR47396">
    <property type="entry name" value="TYPE I RESTRICTION ENZYME ECOKI R PROTEIN"/>
    <property type="match status" value="1"/>
</dbReference>
<evidence type="ECO:0000259" key="1">
    <source>
        <dbReference type="PROSITE" id="PS50206"/>
    </source>
</evidence>
<dbReference type="PROSITE" id="PS51194">
    <property type="entry name" value="HELICASE_CTER"/>
    <property type="match status" value="1"/>
</dbReference>
<dbReference type="SMART" id="SM00487">
    <property type="entry name" value="DEXDc"/>
    <property type="match status" value="1"/>
</dbReference>
<comment type="caution">
    <text evidence="4">The sequence shown here is derived from an EMBL/GenBank/DDBJ whole genome shotgun (WGS) entry which is preliminary data.</text>
</comment>
<dbReference type="EMBL" id="RQTE01000075">
    <property type="protein sequence ID" value="RZI03063.1"/>
    <property type="molecule type" value="Genomic_DNA"/>
</dbReference>
<dbReference type="PANTHER" id="PTHR47396:SF1">
    <property type="entry name" value="ATP-DEPENDENT HELICASE IRC3-RELATED"/>
    <property type="match status" value="1"/>
</dbReference>
<keyword evidence="4" id="KW-0547">Nucleotide-binding</keyword>
<dbReference type="GO" id="GO:0003677">
    <property type="term" value="F:DNA binding"/>
    <property type="evidence" value="ECO:0007669"/>
    <property type="project" value="InterPro"/>
</dbReference>
<dbReference type="Pfam" id="PF00271">
    <property type="entry name" value="Helicase_C"/>
    <property type="match status" value="1"/>
</dbReference>
<dbReference type="InterPro" id="IPR001763">
    <property type="entry name" value="Rhodanese-like_dom"/>
</dbReference>
<feature type="domain" description="Helicase C-terminal" evidence="3">
    <location>
        <begin position="205"/>
        <end position="352"/>
    </location>
</feature>
<name>A0A4Q7CPA1_9STAP</name>
<dbReference type="GO" id="GO:0004386">
    <property type="term" value="F:helicase activity"/>
    <property type="evidence" value="ECO:0007669"/>
    <property type="project" value="UniProtKB-KW"/>
</dbReference>
<dbReference type="Proteomes" id="UP000293854">
    <property type="component" value="Unassembled WGS sequence"/>
</dbReference>
<feature type="domain" description="Helicase ATP-binding" evidence="2">
    <location>
        <begin position="17"/>
        <end position="154"/>
    </location>
</feature>
<evidence type="ECO:0000313" key="4">
    <source>
        <dbReference type="EMBL" id="RZI03063.1"/>
    </source>
</evidence>
<sequence>MIPLRDYQEELLNGLYKSMANHNKSIMVQSPAGSGKTVTMSELTRRANNKKNRVLCIVHREEIVNQIRDTMKANDVDWNYCEVGMVQTIANRIKKNLVQKPDIIIIDEAHHALSNTYQKVMESFPNTYIIGFTATPYRLNGQGFKESFQDIVLGKSVKWLIEQKRLAPYKYFSIDLINHEKLKKQRGEFSQKSIEEAFNKKIYGDVLKNYEKYAKGLKTIVYAYNVESSKRVAEQFKEKGYKAYHLDGSAKTPERLEVVQKFRNGEIDILTNAELFGEGFDIPDCHCVILLRPTESLSLFIQQTMRAMRYQPDKEAIIIDLVNNWSTHQLPDSDRDWAAYFEGKPPREKSEIAVKECGAEDCFNVMSSSQKECDVCGYVFESNSPKQKYELEEAELEEITEDKVIKMAFKQPSDCKNMEELYELAKTLNYKPGWAYYQGKHLGLI</sequence>
<dbReference type="InterPro" id="IPR001650">
    <property type="entry name" value="Helicase_C-like"/>
</dbReference>
<organism evidence="4 5">
    <name type="scientific">Staphylococcus condimenti</name>
    <dbReference type="NCBI Taxonomy" id="70255"/>
    <lineage>
        <taxon>Bacteria</taxon>
        <taxon>Bacillati</taxon>
        <taxon>Bacillota</taxon>
        <taxon>Bacilli</taxon>
        <taxon>Bacillales</taxon>
        <taxon>Staphylococcaceae</taxon>
        <taxon>Staphylococcus</taxon>
    </lineage>
</organism>
<dbReference type="SMART" id="SM00490">
    <property type="entry name" value="HELICc"/>
    <property type="match status" value="1"/>
</dbReference>
<reference evidence="4 5" key="1">
    <citation type="submission" date="2018-11" db="EMBL/GenBank/DDBJ databases">
        <title>Genomic profiling of Staphylococcus species from a Poultry farm system in KwaZulu-Natal, South Africa.</title>
        <authorList>
            <person name="Amoako D.G."/>
            <person name="Somboro A.M."/>
            <person name="Abia A.L.K."/>
            <person name="Bester L.A."/>
            <person name="Essack S.Y."/>
        </authorList>
    </citation>
    <scope>NUCLEOTIDE SEQUENCE [LARGE SCALE GENOMIC DNA]</scope>
    <source>
        <strain evidence="4 5">SA11</strain>
    </source>
</reference>
<gene>
    <name evidence="4" type="ORF">EIG99_04610</name>
</gene>
<feature type="domain" description="Rhodanese" evidence="1">
    <location>
        <begin position="215"/>
        <end position="257"/>
    </location>
</feature>
<dbReference type="InterPro" id="IPR027417">
    <property type="entry name" value="P-loop_NTPase"/>
</dbReference>
<dbReference type="RefSeq" id="WP_130135406.1">
    <property type="nucleotide sequence ID" value="NZ_RQTE01000075.1"/>
</dbReference>
<dbReference type="PROSITE" id="PS51192">
    <property type="entry name" value="HELICASE_ATP_BIND_1"/>
    <property type="match status" value="1"/>
</dbReference>
<keyword evidence="4" id="KW-0378">Hydrolase</keyword>
<dbReference type="GO" id="GO:0016787">
    <property type="term" value="F:hydrolase activity"/>
    <property type="evidence" value="ECO:0007669"/>
    <property type="project" value="InterPro"/>
</dbReference>
<dbReference type="AlphaFoldDB" id="A0A4Q7CPA1"/>
<keyword evidence="4" id="KW-0067">ATP-binding</keyword>
<protein>
    <submittedName>
        <fullName evidence="4">DEAD/DEAH box helicase</fullName>
    </submittedName>
</protein>
<dbReference type="GO" id="GO:0005829">
    <property type="term" value="C:cytosol"/>
    <property type="evidence" value="ECO:0007669"/>
    <property type="project" value="TreeGrafter"/>
</dbReference>
<dbReference type="InterPro" id="IPR050742">
    <property type="entry name" value="Helicase_Restrict-Modif_Enz"/>
</dbReference>
<dbReference type="SUPFAM" id="SSF52540">
    <property type="entry name" value="P-loop containing nucleoside triphosphate hydrolases"/>
    <property type="match status" value="1"/>
</dbReference>